<dbReference type="SMART" id="SM00044">
    <property type="entry name" value="CYCc"/>
    <property type="match status" value="1"/>
</dbReference>
<dbReference type="PROSITE" id="PS50125">
    <property type="entry name" value="GUANYLATE_CYCLASE_2"/>
    <property type="match status" value="1"/>
</dbReference>
<feature type="transmembrane region" description="Helical" evidence="2">
    <location>
        <begin position="558"/>
        <end position="576"/>
    </location>
</feature>
<dbReference type="EMBL" id="AGDV01000021">
    <property type="protein sequence ID" value="EMB30626.1"/>
    <property type="molecule type" value="Genomic_DNA"/>
</dbReference>
<feature type="transmembrane region" description="Helical" evidence="2">
    <location>
        <begin position="588"/>
        <end position="609"/>
    </location>
</feature>
<dbReference type="InterPro" id="IPR001054">
    <property type="entry name" value="A/G_cyclase"/>
</dbReference>
<keyword evidence="2" id="KW-0812">Transmembrane</keyword>
<sequence>MVEKEKNKSAFVEFLQKNLNFIIAIVVFLIFTAFSFIKFGRNIENQVYDAMLKLKPEIKEKSEILLLNVDDFSIEQIGSWPWSRDVLADVLIRLKESGGKAAVFDIEYLSAGRMGANNTYVEHELPKEYTAVRQEFGEYIKEFSDAVAGKNIPLSEVKTIGQDMSDYFKSRIDELSDSIKQNVFRDNDAYMGAAVGFFENAFLTINAVNINIGGETKELKDFAYNNFLFTNVEDKTGLFKKETLANRKAANEEYGMAPTIMPILQYARGAGFPNVVIDEDGVRRRISLLTEYEGRYIGQLVFTPILHILEPEKIIRSGRKLILKNAKDPSDLEKRKDLTIPLDEEGNLLINWLKKRFADTENPENGSFKSLSVYALTYADIMEKNLISLLEAIKDLQIRTADGYLSYHNAVSSLESEYSRLDQWKKELLNKDKQDFKEYFAARSSFFDNYSKFLSGDFDKEIHSLFAKIKEQSGSNQYDDIDAYVTELFKNAKEEYKNYSEHINYINGFCNNAFAIIGYSGVGTSDLGVNPFWKSYPNVGTHANIYNTIMNEDFIRPLPKWVSIILAFVIAIFTAFMMKKIERGFIKVLLGIVLLSLTLSIGILLFVFGKIYLQLFLPVITVVISFIVILLLNFIFSEKEKGFLRKAFGVYLSDDVVNEIIADPDKLTLGGEQKRITALFTDIKSFSTLSEKITPEHLVSVLNVYLTQMSDLILQEKGTIDKYIGDAIVSFFGAPMDLPDHAYRACLAAIRMKQAEAELNKQLYDAGDIPMPIFTRIGINTGEMVVGNMGTEKKMNYTIMGNDVNLAARLEGVNKKYGTWILASESTWNETNDAFLGRRLDRVRVVGINTPVQLYNVMAVKSEASAEMVQLVGIFENAIDFYRQREYQKALNLFNKCLEVSPDDEPSKMYVERMKMLLADAETAATHSDIVNMTSK</sequence>
<dbReference type="SUPFAM" id="SSF55073">
    <property type="entry name" value="Nucleotide cyclase"/>
    <property type="match status" value="1"/>
</dbReference>
<dbReference type="CDD" id="cd07302">
    <property type="entry name" value="CHD"/>
    <property type="match status" value="1"/>
</dbReference>
<accession>A0A0E2E3H8</accession>
<feature type="transmembrane region" description="Helical" evidence="2">
    <location>
        <begin position="615"/>
        <end position="636"/>
    </location>
</feature>
<dbReference type="GO" id="GO:0035556">
    <property type="term" value="P:intracellular signal transduction"/>
    <property type="evidence" value="ECO:0007669"/>
    <property type="project" value="InterPro"/>
</dbReference>
<keyword evidence="2" id="KW-1133">Transmembrane helix</keyword>
<keyword evidence="1" id="KW-0802">TPR repeat</keyword>
<proteinExistence type="predicted"/>
<dbReference type="Pfam" id="PF05226">
    <property type="entry name" value="CHASE2"/>
    <property type="match status" value="1"/>
</dbReference>
<feature type="domain" description="Guanylate cyclase" evidence="3">
    <location>
        <begin position="677"/>
        <end position="811"/>
    </location>
</feature>
<dbReference type="InterPro" id="IPR019734">
    <property type="entry name" value="TPR_rpt"/>
</dbReference>
<gene>
    <name evidence="4" type="ORF">HMPREF9726_02311</name>
</gene>
<protein>
    <recommendedName>
        <fullName evidence="3">Guanylate cyclase domain-containing protein</fullName>
    </recommendedName>
</protein>
<feature type="repeat" description="TPR" evidence="1">
    <location>
        <begin position="871"/>
        <end position="904"/>
    </location>
</feature>
<dbReference type="HOGENOM" id="CLU_000445_85_1_12"/>
<organism evidence="4">
    <name type="scientific">Treponema denticola H-22</name>
    <dbReference type="NCBI Taxonomy" id="999432"/>
    <lineage>
        <taxon>Bacteria</taxon>
        <taxon>Pseudomonadati</taxon>
        <taxon>Spirochaetota</taxon>
        <taxon>Spirochaetia</taxon>
        <taxon>Spirochaetales</taxon>
        <taxon>Treponemataceae</taxon>
        <taxon>Treponema</taxon>
    </lineage>
</organism>
<dbReference type="InterPro" id="IPR029787">
    <property type="entry name" value="Nucleotide_cyclase"/>
</dbReference>
<dbReference type="InterPro" id="IPR007890">
    <property type="entry name" value="CHASE2"/>
</dbReference>
<dbReference type="PATRIC" id="fig|999432.5.peg.2401"/>
<feature type="transmembrane region" description="Helical" evidence="2">
    <location>
        <begin position="21"/>
        <end position="39"/>
    </location>
</feature>
<evidence type="ECO:0000259" key="3">
    <source>
        <dbReference type="PROSITE" id="PS50125"/>
    </source>
</evidence>
<dbReference type="Pfam" id="PF00211">
    <property type="entry name" value="Guanylate_cyc"/>
    <property type="match status" value="1"/>
</dbReference>
<name>A0A0E2E3H8_TREDN</name>
<dbReference type="Proteomes" id="UP000011705">
    <property type="component" value="Chromosome"/>
</dbReference>
<dbReference type="GO" id="GO:0006171">
    <property type="term" value="P:cAMP biosynthetic process"/>
    <property type="evidence" value="ECO:0007669"/>
    <property type="project" value="TreeGrafter"/>
</dbReference>
<evidence type="ECO:0000256" key="1">
    <source>
        <dbReference type="PROSITE-ProRule" id="PRU00339"/>
    </source>
</evidence>
<dbReference type="GO" id="GO:0004016">
    <property type="term" value="F:adenylate cyclase activity"/>
    <property type="evidence" value="ECO:0007669"/>
    <property type="project" value="UniProtKB-ARBA"/>
</dbReference>
<dbReference type="SMART" id="SM01080">
    <property type="entry name" value="CHASE2"/>
    <property type="match status" value="1"/>
</dbReference>
<dbReference type="PANTHER" id="PTHR43081">
    <property type="entry name" value="ADENYLATE CYCLASE, TERMINAL-DIFFERENTIATION SPECIFIC-RELATED"/>
    <property type="match status" value="1"/>
</dbReference>
<evidence type="ECO:0000313" key="4">
    <source>
        <dbReference type="EMBL" id="EMB30626.1"/>
    </source>
</evidence>
<evidence type="ECO:0000256" key="2">
    <source>
        <dbReference type="SAM" id="Phobius"/>
    </source>
</evidence>
<dbReference type="Gene3D" id="3.30.70.1230">
    <property type="entry name" value="Nucleotide cyclase"/>
    <property type="match status" value="1"/>
</dbReference>
<dbReference type="AlphaFoldDB" id="A0A0E2E3H8"/>
<dbReference type="PROSITE" id="PS50005">
    <property type="entry name" value="TPR"/>
    <property type="match status" value="1"/>
</dbReference>
<dbReference type="InterPro" id="IPR050697">
    <property type="entry name" value="Adenylyl/Guanylyl_Cyclase_3/4"/>
</dbReference>
<dbReference type="PANTHER" id="PTHR43081:SF1">
    <property type="entry name" value="ADENYLATE CYCLASE, TERMINAL-DIFFERENTIATION SPECIFIC"/>
    <property type="match status" value="1"/>
</dbReference>
<reference evidence="4" key="1">
    <citation type="submission" date="2012-01" db="EMBL/GenBank/DDBJ databases">
        <title>The Genome Sequence of Treponema denticola H-22.</title>
        <authorList>
            <consortium name="The Broad Institute Genome Sequencing Platform"/>
            <person name="Earl A."/>
            <person name="Ward D."/>
            <person name="Feldgarden M."/>
            <person name="Gevers D."/>
            <person name="Blanton J.M."/>
            <person name="Fenno C.J."/>
            <person name="Baranova O.V."/>
            <person name="Mathney J."/>
            <person name="Dewhirst F.E."/>
            <person name="Izard J."/>
            <person name="Young S.K."/>
            <person name="Zeng Q."/>
            <person name="Gargeya S."/>
            <person name="Fitzgerald M."/>
            <person name="Haas B."/>
            <person name="Abouelleil A."/>
            <person name="Alvarado L."/>
            <person name="Arachchi H.M."/>
            <person name="Berlin A."/>
            <person name="Chapman S.B."/>
            <person name="Gearin G."/>
            <person name="Goldberg J."/>
            <person name="Griggs A."/>
            <person name="Gujja S."/>
            <person name="Hansen M."/>
            <person name="Heiman D."/>
            <person name="Howarth C."/>
            <person name="Larimer J."/>
            <person name="Lui A."/>
            <person name="MacDonald P.J.P."/>
            <person name="McCowen C."/>
            <person name="Montmayeur A."/>
            <person name="Murphy C."/>
            <person name="Neiman D."/>
            <person name="Pearson M."/>
            <person name="Priest M."/>
            <person name="Roberts A."/>
            <person name="Saif S."/>
            <person name="Shea T."/>
            <person name="Sisk P."/>
            <person name="Stolte C."/>
            <person name="Sykes S."/>
            <person name="Wortman J."/>
            <person name="Nusbaum C."/>
            <person name="Birren B."/>
        </authorList>
    </citation>
    <scope>NUCLEOTIDE SEQUENCE [LARGE SCALE GENOMIC DNA]</scope>
    <source>
        <strain evidence="4">H-22</strain>
    </source>
</reference>
<dbReference type="RefSeq" id="WP_002685782.1">
    <property type="nucleotide sequence ID" value="NZ_CM001795.1"/>
</dbReference>
<keyword evidence="2" id="KW-0472">Membrane</keyword>
<comment type="caution">
    <text evidence="4">The sequence shown here is derived from an EMBL/GenBank/DDBJ whole genome shotgun (WGS) entry which is preliminary data.</text>
</comment>